<feature type="compositionally biased region" description="Pro residues" evidence="1">
    <location>
        <begin position="121"/>
        <end position="131"/>
    </location>
</feature>
<dbReference type="AlphaFoldDB" id="A0A409VL69"/>
<proteinExistence type="predicted"/>
<organism evidence="2 3">
    <name type="scientific">Panaeolus cyanescens</name>
    <dbReference type="NCBI Taxonomy" id="181874"/>
    <lineage>
        <taxon>Eukaryota</taxon>
        <taxon>Fungi</taxon>
        <taxon>Dikarya</taxon>
        <taxon>Basidiomycota</taxon>
        <taxon>Agaricomycotina</taxon>
        <taxon>Agaricomycetes</taxon>
        <taxon>Agaricomycetidae</taxon>
        <taxon>Agaricales</taxon>
        <taxon>Agaricineae</taxon>
        <taxon>Galeropsidaceae</taxon>
        <taxon>Panaeolus</taxon>
    </lineage>
</organism>
<sequence length="192" mass="21230">MISRTVAEFAIPCHLLMKHEIVVGLTIAKAFWDDSMLDARERVDDVSYHARDIALDKPLYSRSDILESLSTRELVEMLSARLDGVSMYRRDDSILPQGKSIKRKGTQKPATAKSDTKGSRSPPPPMPPLPAKDPYVSFKEDIAAEDKRMAEGKKLKIGLPEKAVKDAQAQVDPPAKKQSPPPAAQKAKKKQA</sequence>
<dbReference type="Proteomes" id="UP000284842">
    <property type="component" value="Unassembled WGS sequence"/>
</dbReference>
<evidence type="ECO:0000313" key="2">
    <source>
        <dbReference type="EMBL" id="PPQ66978.1"/>
    </source>
</evidence>
<dbReference type="OrthoDB" id="2835827at2759"/>
<feature type="compositionally biased region" description="Basic and acidic residues" evidence="1">
    <location>
        <begin position="138"/>
        <end position="154"/>
    </location>
</feature>
<dbReference type="InParanoid" id="A0A409VL69"/>
<accession>A0A409VL69</accession>
<gene>
    <name evidence="2" type="ORF">CVT24_008392</name>
</gene>
<feature type="region of interest" description="Disordered" evidence="1">
    <location>
        <begin position="93"/>
        <end position="192"/>
    </location>
</feature>
<keyword evidence="3" id="KW-1185">Reference proteome</keyword>
<reference evidence="2 3" key="1">
    <citation type="journal article" date="2018" name="Evol. Lett.">
        <title>Horizontal gene cluster transfer increased hallucinogenic mushroom diversity.</title>
        <authorList>
            <person name="Reynolds H.T."/>
            <person name="Vijayakumar V."/>
            <person name="Gluck-Thaler E."/>
            <person name="Korotkin H.B."/>
            <person name="Matheny P.B."/>
            <person name="Slot J.C."/>
        </authorList>
    </citation>
    <scope>NUCLEOTIDE SEQUENCE [LARGE SCALE GENOMIC DNA]</scope>
    <source>
        <strain evidence="2 3">2629</strain>
    </source>
</reference>
<evidence type="ECO:0000313" key="3">
    <source>
        <dbReference type="Proteomes" id="UP000284842"/>
    </source>
</evidence>
<evidence type="ECO:0000256" key="1">
    <source>
        <dbReference type="SAM" id="MobiDB-lite"/>
    </source>
</evidence>
<protein>
    <submittedName>
        <fullName evidence="2">Uncharacterized protein</fullName>
    </submittedName>
</protein>
<name>A0A409VL69_9AGAR</name>
<comment type="caution">
    <text evidence="2">The sequence shown here is derived from an EMBL/GenBank/DDBJ whole genome shotgun (WGS) entry which is preliminary data.</text>
</comment>
<dbReference type="EMBL" id="NHTK01006029">
    <property type="protein sequence ID" value="PPQ66978.1"/>
    <property type="molecule type" value="Genomic_DNA"/>
</dbReference>